<proteinExistence type="predicted"/>
<dbReference type="EMBL" id="QICS01000012">
    <property type="protein sequence ID" value="PXV86657.1"/>
    <property type="molecule type" value="Genomic_DNA"/>
</dbReference>
<reference evidence="1 2" key="1">
    <citation type="submission" date="2018-05" db="EMBL/GenBank/DDBJ databases">
        <title>Genomic Encyclopedia of Type Strains, Phase IV (KMG-IV): sequencing the most valuable type-strain genomes for metagenomic binning, comparative biology and taxonomic classification.</title>
        <authorList>
            <person name="Goeker M."/>
        </authorList>
    </citation>
    <scope>NUCLEOTIDE SEQUENCE [LARGE SCALE GENOMIC DNA]</scope>
    <source>
        <strain evidence="1 2">DSM 28816</strain>
    </source>
</reference>
<dbReference type="Proteomes" id="UP000247523">
    <property type="component" value="Unassembled WGS sequence"/>
</dbReference>
<evidence type="ECO:0000313" key="1">
    <source>
        <dbReference type="EMBL" id="PXV86657.1"/>
    </source>
</evidence>
<accession>A0A318EN42</accession>
<evidence type="ECO:0000313" key="2">
    <source>
        <dbReference type="Proteomes" id="UP000247523"/>
    </source>
</evidence>
<name>A0A318EN42_9FIRM</name>
<sequence length="37" mass="4209">MQLMGMSFFLSNWSENYWNAATVDSMICCDLDKGSVL</sequence>
<protein>
    <submittedName>
        <fullName evidence="1">Uncharacterized protein</fullName>
    </submittedName>
</protein>
<dbReference type="AlphaFoldDB" id="A0A318EN42"/>
<organism evidence="1 2">
    <name type="scientific">Lachnotalea glycerini</name>
    <dbReference type="NCBI Taxonomy" id="1763509"/>
    <lineage>
        <taxon>Bacteria</taxon>
        <taxon>Bacillati</taxon>
        <taxon>Bacillota</taxon>
        <taxon>Clostridia</taxon>
        <taxon>Lachnospirales</taxon>
        <taxon>Lachnospiraceae</taxon>
        <taxon>Lachnotalea</taxon>
    </lineage>
</organism>
<gene>
    <name evidence="1" type="ORF">C8E03_11234</name>
</gene>
<comment type="caution">
    <text evidence="1">The sequence shown here is derived from an EMBL/GenBank/DDBJ whole genome shotgun (WGS) entry which is preliminary data.</text>
</comment>